<keyword evidence="2" id="KW-1185">Reference proteome</keyword>
<dbReference type="Proteomes" id="UP000622890">
    <property type="component" value="Unassembled WGS sequence"/>
</dbReference>
<dbReference type="AlphaFoldDB" id="A0A934SX66"/>
<evidence type="ECO:0000313" key="1">
    <source>
        <dbReference type="EMBL" id="MBK4737299.1"/>
    </source>
</evidence>
<dbReference type="EMBL" id="JAEPBG010000011">
    <property type="protein sequence ID" value="MBK4737299.1"/>
    <property type="molecule type" value="Genomic_DNA"/>
</dbReference>
<organism evidence="1 2">
    <name type="scientific">Noviherbaspirillum pedocola</name>
    <dbReference type="NCBI Taxonomy" id="2801341"/>
    <lineage>
        <taxon>Bacteria</taxon>
        <taxon>Pseudomonadati</taxon>
        <taxon>Pseudomonadota</taxon>
        <taxon>Betaproteobacteria</taxon>
        <taxon>Burkholderiales</taxon>
        <taxon>Oxalobacteraceae</taxon>
        <taxon>Noviherbaspirillum</taxon>
    </lineage>
</organism>
<reference evidence="1" key="1">
    <citation type="submission" date="2021-01" db="EMBL/GenBank/DDBJ databases">
        <title>Genome sequence of strain Noviherbaspirillum sp. DKR-6.</title>
        <authorList>
            <person name="Chaudhary D.K."/>
        </authorList>
    </citation>
    <scope>NUCLEOTIDE SEQUENCE</scope>
    <source>
        <strain evidence="1">DKR-6</strain>
    </source>
</reference>
<accession>A0A934SX66</accession>
<proteinExistence type="predicted"/>
<dbReference type="RefSeq" id="WP_200595475.1">
    <property type="nucleotide sequence ID" value="NZ_JAEPBG010000011.1"/>
</dbReference>
<protein>
    <submittedName>
        <fullName evidence="1">Uncharacterized protein</fullName>
    </submittedName>
</protein>
<evidence type="ECO:0000313" key="2">
    <source>
        <dbReference type="Proteomes" id="UP000622890"/>
    </source>
</evidence>
<sequence length="92" mass="9912">METEQHSVHGKRKCALGSLRAVEIKPVVEQSAPATHIAAMMAQSSALMMGMMLLPLQCFIHATATASASASASAGVVNRYWQVKQHLYESQV</sequence>
<name>A0A934SX66_9BURK</name>
<comment type="caution">
    <text evidence="1">The sequence shown here is derived from an EMBL/GenBank/DDBJ whole genome shotgun (WGS) entry which is preliminary data.</text>
</comment>
<gene>
    <name evidence="1" type="ORF">JJB74_21985</name>
</gene>